<comment type="caution">
    <text evidence="1">The sequence shown here is derived from an EMBL/GenBank/DDBJ whole genome shotgun (WGS) entry which is preliminary data.</text>
</comment>
<sequence length="104" mass="12149">MIKRIPERKKAKRLLELEVKFGIYFWKISHVQETIDWIWALVLESLTRVYGSADLTSGFLKGYGAIRISTSWSEICWNLENLTFRSKVTVVQSQDNLIIWVSAK</sequence>
<dbReference type="EMBL" id="REGN01000530">
    <property type="protein sequence ID" value="RNA41221.1"/>
    <property type="molecule type" value="Genomic_DNA"/>
</dbReference>
<dbReference type="AlphaFoldDB" id="A0A3M7SZK1"/>
<evidence type="ECO:0000313" key="2">
    <source>
        <dbReference type="Proteomes" id="UP000276133"/>
    </source>
</evidence>
<accession>A0A3M7SZK1</accession>
<dbReference type="Proteomes" id="UP000276133">
    <property type="component" value="Unassembled WGS sequence"/>
</dbReference>
<keyword evidence="2" id="KW-1185">Reference proteome</keyword>
<organism evidence="1 2">
    <name type="scientific">Brachionus plicatilis</name>
    <name type="common">Marine rotifer</name>
    <name type="synonym">Brachionus muelleri</name>
    <dbReference type="NCBI Taxonomy" id="10195"/>
    <lineage>
        <taxon>Eukaryota</taxon>
        <taxon>Metazoa</taxon>
        <taxon>Spiralia</taxon>
        <taxon>Gnathifera</taxon>
        <taxon>Rotifera</taxon>
        <taxon>Eurotatoria</taxon>
        <taxon>Monogononta</taxon>
        <taxon>Pseudotrocha</taxon>
        <taxon>Ploima</taxon>
        <taxon>Brachionidae</taxon>
        <taxon>Brachionus</taxon>
    </lineage>
</organism>
<protein>
    <submittedName>
        <fullName evidence="1">Uncharacterized protein</fullName>
    </submittedName>
</protein>
<proteinExistence type="predicted"/>
<reference evidence="1 2" key="1">
    <citation type="journal article" date="2018" name="Sci. Rep.">
        <title>Genomic signatures of local adaptation to the degree of environmental predictability in rotifers.</title>
        <authorList>
            <person name="Franch-Gras L."/>
            <person name="Hahn C."/>
            <person name="Garcia-Roger E.M."/>
            <person name="Carmona M.J."/>
            <person name="Serra M."/>
            <person name="Gomez A."/>
        </authorList>
    </citation>
    <scope>NUCLEOTIDE SEQUENCE [LARGE SCALE GENOMIC DNA]</scope>
    <source>
        <strain evidence="1">HYR1</strain>
    </source>
</reference>
<name>A0A3M7SZK1_BRAPC</name>
<gene>
    <name evidence="1" type="ORF">BpHYR1_004776</name>
</gene>
<evidence type="ECO:0000313" key="1">
    <source>
        <dbReference type="EMBL" id="RNA41221.1"/>
    </source>
</evidence>